<evidence type="ECO:0000313" key="2">
    <source>
        <dbReference type="EMBL" id="HAS6680787.1"/>
    </source>
</evidence>
<dbReference type="EMBL" id="DACQKT010000084">
    <property type="protein sequence ID" value="HAS6680787.1"/>
    <property type="molecule type" value="Genomic_DNA"/>
</dbReference>
<dbReference type="EMBL" id="DACQKT010000003">
    <property type="protein sequence ID" value="HAS6677136.1"/>
    <property type="molecule type" value="Genomic_DNA"/>
</dbReference>
<reference evidence="1" key="3">
    <citation type="submission" date="2019-12" db="EMBL/GenBank/DDBJ databases">
        <authorList>
            <consortium name="NCBI Pathogen Detection Project"/>
        </authorList>
    </citation>
    <scope>NUCLEOTIDE SEQUENCE</scope>
    <source>
        <strain evidence="1">1930</strain>
    </source>
</reference>
<evidence type="ECO:0000313" key="3">
    <source>
        <dbReference type="EMBL" id="QHH11191.1"/>
    </source>
</evidence>
<evidence type="ECO:0000313" key="1">
    <source>
        <dbReference type="EMBL" id="HAS6677136.1"/>
    </source>
</evidence>
<dbReference type="Proteomes" id="UP000464718">
    <property type="component" value="Chromosome ii"/>
</dbReference>
<dbReference type="EMBL" id="CP034299">
    <property type="protein sequence ID" value="QHH11191.1"/>
    <property type="molecule type" value="Genomic_DNA"/>
</dbReference>
<accession>A0A2R9VU63</accession>
<reference evidence="1" key="1">
    <citation type="journal article" date="2018" name="Genome Biol.">
        <title>SKESA: strategic k-mer extension for scrupulous assemblies.</title>
        <authorList>
            <person name="Souvorov A."/>
            <person name="Agarwala R."/>
            <person name="Lipman D.J."/>
        </authorList>
    </citation>
    <scope>NUCLEOTIDE SEQUENCE</scope>
    <source>
        <strain evidence="1">1930</strain>
    </source>
</reference>
<dbReference type="Proteomes" id="UP000856022">
    <property type="component" value="Unassembled WGS sequence"/>
</dbReference>
<reference evidence="3 4" key="2">
    <citation type="submission" date="2018-12" db="EMBL/GenBank/DDBJ databases">
        <title>Genomic insights into the evolutionary origins and pathogenicity of five Vibrio parahaemolyticus strains isolated from the shrimp with acute hepatopancreatic necrosis disease (AHPND).</title>
        <authorList>
            <person name="Yang Q."/>
            <person name="Dong X."/>
            <person name="Xie G."/>
            <person name="Fu S."/>
            <person name="Zou P."/>
            <person name="Sun J."/>
            <person name="Wang Y."/>
            <person name="Huang J."/>
        </authorList>
    </citation>
    <scope>NUCLEOTIDE SEQUENCE [LARGE SCALE GENOMIC DNA]</scope>
    <source>
        <strain evidence="3 4">20160303005-1</strain>
    </source>
</reference>
<sequence length="45" mass="5203">MTVQNDKTAFWGGFKKCWLSQSFKINSANCTFYIIGNNAWRRGVI</sequence>
<evidence type="ECO:0000313" key="4">
    <source>
        <dbReference type="Proteomes" id="UP000464718"/>
    </source>
</evidence>
<protein>
    <submittedName>
        <fullName evidence="1">Uncharacterized protein</fullName>
    </submittedName>
</protein>
<gene>
    <name evidence="3" type="ORF">EHC69_17925</name>
    <name evidence="1" type="ORF">I7278_09985</name>
    <name evidence="2" type="ORF">I7278_28945</name>
</gene>
<name>A0A2R9VU63_VIBPH</name>
<proteinExistence type="predicted"/>
<organism evidence="1">
    <name type="scientific">Vibrio parahaemolyticus</name>
    <dbReference type="NCBI Taxonomy" id="670"/>
    <lineage>
        <taxon>Bacteria</taxon>
        <taxon>Pseudomonadati</taxon>
        <taxon>Pseudomonadota</taxon>
        <taxon>Gammaproteobacteria</taxon>
        <taxon>Vibrionales</taxon>
        <taxon>Vibrionaceae</taxon>
        <taxon>Vibrio</taxon>
    </lineage>
</organism>
<dbReference type="AlphaFoldDB" id="A0A2R9VU63"/>